<organism evidence="2 3">
    <name type="scientific">Candidatus Magnetoglobus multicellularis str. Araruama</name>
    <dbReference type="NCBI Taxonomy" id="890399"/>
    <lineage>
        <taxon>Bacteria</taxon>
        <taxon>Pseudomonadati</taxon>
        <taxon>Thermodesulfobacteriota</taxon>
        <taxon>Desulfobacteria</taxon>
        <taxon>Desulfobacterales</taxon>
        <taxon>Desulfobacteraceae</taxon>
        <taxon>Candidatus Magnetoglobus</taxon>
    </lineage>
</organism>
<dbReference type="EMBL" id="ATBP01000030">
    <property type="protein sequence ID" value="ETR73944.1"/>
    <property type="molecule type" value="Genomic_DNA"/>
</dbReference>
<sequence>MKDSDIITKDIAFLSHGSKIDSIKYTVKNNVLICQESKRFLLPPTLLSLFFGPCASLAIYFSLINLSQEPFFC</sequence>
<protein>
    <submittedName>
        <fullName evidence="2">Uncharacterized protein</fullName>
    </submittedName>
</protein>
<evidence type="ECO:0000313" key="2">
    <source>
        <dbReference type="EMBL" id="ETR73944.1"/>
    </source>
</evidence>
<reference evidence="3" key="1">
    <citation type="submission" date="2012-11" db="EMBL/GenBank/DDBJ databases">
        <authorList>
            <person name="Lucero-Rivera Y.E."/>
            <person name="Tovar-Ramirez D."/>
        </authorList>
    </citation>
    <scope>NUCLEOTIDE SEQUENCE [LARGE SCALE GENOMIC DNA]</scope>
    <source>
        <strain evidence="3">Araruama</strain>
    </source>
</reference>
<accession>A0A1V1PGQ5</accession>
<evidence type="ECO:0000256" key="1">
    <source>
        <dbReference type="SAM" id="Phobius"/>
    </source>
</evidence>
<proteinExistence type="predicted"/>
<keyword evidence="1" id="KW-1133">Transmembrane helix</keyword>
<keyword evidence="1" id="KW-0812">Transmembrane</keyword>
<evidence type="ECO:0000313" key="3">
    <source>
        <dbReference type="Proteomes" id="UP000189670"/>
    </source>
</evidence>
<feature type="transmembrane region" description="Helical" evidence="1">
    <location>
        <begin position="46"/>
        <end position="66"/>
    </location>
</feature>
<name>A0A1V1PGQ5_9BACT</name>
<dbReference type="Proteomes" id="UP000189670">
    <property type="component" value="Unassembled WGS sequence"/>
</dbReference>
<gene>
    <name evidence="2" type="ORF">OMM_06639</name>
</gene>
<comment type="caution">
    <text evidence="2">The sequence shown here is derived from an EMBL/GenBank/DDBJ whole genome shotgun (WGS) entry which is preliminary data.</text>
</comment>
<dbReference type="AlphaFoldDB" id="A0A1V1PGQ5"/>
<keyword evidence="1" id="KW-0472">Membrane</keyword>